<feature type="compositionally biased region" description="Low complexity" evidence="1">
    <location>
        <begin position="7"/>
        <end position="26"/>
    </location>
</feature>
<feature type="compositionally biased region" description="Low complexity" evidence="1">
    <location>
        <begin position="172"/>
        <end position="197"/>
    </location>
</feature>
<feature type="region of interest" description="Disordered" evidence="1">
    <location>
        <begin position="421"/>
        <end position="489"/>
    </location>
</feature>
<name>A0A1G6Z3K5_9PROT</name>
<feature type="region of interest" description="Disordered" evidence="1">
    <location>
        <begin position="61"/>
        <end position="151"/>
    </location>
</feature>
<dbReference type="Gene3D" id="3.30.750.140">
    <property type="match status" value="1"/>
</dbReference>
<accession>A0A1G6Z3K5</accession>
<feature type="region of interest" description="Disordered" evidence="1">
    <location>
        <begin position="163"/>
        <end position="317"/>
    </location>
</feature>
<feature type="compositionally biased region" description="Low complexity" evidence="1">
    <location>
        <begin position="433"/>
        <end position="450"/>
    </location>
</feature>
<organism evidence="3 4">
    <name type="scientific">Rhodospira trueperi</name>
    <dbReference type="NCBI Taxonomy" id="69960"/>
    <lineage>
        <taxon>Bacteria</taxon>
        <taxon>Pseudomonadati</taxon>
        <taxon>Pseudomonadota</taxon>
        <taxon>Alphaproteobacteria</taxon>
        <taxon>Rhodospirillales</taxon>
        <taxon>Rhodospirillaceae</taxon>
        <taxon>Rhodospira</taxon>
    </lineage>
</organism>
<feature type="region of interest" description="Disordered" evidence="1">
    <location>
        <begin position="571"/>
        <end position="617"/>
    </location>
</feature>
<feature type="compositionally biased region" description="Low complexity" evidence="1">
    <location>
        <begin position="135"/>
        <end position="151"/>
    </location>
</feature>
<keyword evidence="4" id="KW-1185">Reference proteome</keyword>
<feature type="compositionally biased region" description="Basic and acidic residues" evidence="1">
    <location>
        <begin position="77"/>
        <end position="95"/>
    </location>
</feature>
<dbReference type="Pfam" id="PF02120">
    <property type="entry name" value="Flg_hook"/>
    <property type="match status" value="1"/>
</dbReference>
<dbReference type="AlphaFoldDB" id="A0A1G6Z3K5"/>
<feature type="compositionally biased region" description="Basic and acidic residues" evidence="1">
    <location>
        <begin position="106"/>
        <end position="124"/>
    </location>
</feature>
<gene>
    <name evidence="3" type="ORF">SAMN05421720_102215</name>
</gene>
<evidence type="ECO:0000313" key="4">
    <source>
        <dbReference type="Proteomes" id="UP000199412"/>
    </source>
</evidence>
<feature type="compositionally biased region" description="Low complexity" evidence="1">
    <location>
        <begin position="299"/>
        <end position="312"/>
    </location>
</feature>
<feature type="compositionally biased region" description="Acidic residues" evidence="1">
    <location>
        <begin position="96"/>
        <end position="105"/>
    </location>
</feature>
<feature type="region of interest" description="Disordered" evidence="1">
    <location>
        <begin position="1"/>
        <end position="32"/>
    </location>
</feature>
<feature type="compositionally biased region" description="Gly residues" evidence="1">
    <location>
        <begin position="212"/>
        <end position="224"/>
    </location>
</feature>
<dbReference type="CDD" id="cd17470">
    <property type="entry name" value="T3SS_Flik_C"/>
    <property type="match status" value="1"/>
</dbReference>
<evidence type="ECO:0000313" key="3">
    <source>
        <dbReference type="EMBL" id="SDD96537.1"/>
    </source>
</evidence>
<dbReference type="InterPro" id="IPR038610">
    <property type="entry name" value="FliK-like_C_sf"/>
</dbReference>
<evidence type="ECO:0000259" key="2">
    <source>
        <dbReference type="Pfam" id="PF02120"/>
    </source>
</evidence>
<feature type="compositionally biased region" description="Low complexity" evidence="1">
    <location>
        <begin position="225"/>
        <end position="271"/>
    </location>
</feature>
<proteinExistence type="predicted"/>
<dbReference type="OrthoDB" id="7203912at2"/>
<feature type="compositionally biased region" description="Low complexity" evidence="1">
    <location>
        <begin position="457"/>
        <end position="469"/>
    </location>
</feature>
<feature type="compositionally biased region" description="Polar residues" evidence="1">
    <location>
        <begin position="422"/>
        <end position="432"/>
    </location>
</feature>
<feature type="region of interest" description="Disordered" evidence="1">
    <location>
        <begin position="370"/>
        <end position="407"/>
    </location>
</feature>
<feature type="domain" description="Flagellar hook-length control protein-like C-terminal" evidence="2">
    <location>
        <begin position="499"/>
        <end position="570"/>
    </location>
</feature>
<feature type="compositionally biased region" description="Low complexity" evidence="1">
    <location>
        <begin position="370"/>
        <end position="395"/>
    </location>
</feature>
<dbReference type="EMBL" id="FNAP01000002">
    <property type="protein sequence ID" value="SDD96537.1"/>
    <property type="molecule type" value="Genomic_DNA"/>
</dbReference>
<sequence>MEIASVAAGYSATANTASSASGGASRKASDPSAEALFAAVMGSVIAPDTTAFVSAAPLSEALFDTDADEARPVAPPAREREDRPRDETNAARDADAEADDVEGDAPSDRKAREADAAETDRESDQAAADGDETQPAEAQAAASGTPAAEATVAADAAAVLVATGEGQSDSVAGTAANATAQAKTQTAAAAAASAARTAAHKVGETAQPGASGSSGTGLNGGTGQQTGANTAAARAATAQTAQTGATGADAATAQTAATTTGGDAARAQADALADKVKSDTPMQVKVTVRETARPTGADQTAAATQTTANQANRPSGDLTGAAALRQQVMDGLAKAQGEGFVSNATGKGASTPSIAEQNAAAAEAKAQTAQAQAAAQACTAAQGAAAGLGQAGTDARTGEPAGVVTGGRAADAALKIDIGRASAQNQSQGQMNAQSQGSARGSAAPTAATTSGGGDSASGSGSFADQVGRAGQGQQGQAAEQARPDPQARRVVEQLRVNISKAANRGMDRITIKLHPETLGRVEVKLDFGSDGRVSAQVTVDKSETLDLLQRDVRGLERALNDAGLRTENGGIQFGLRGDGTAAQGDRGRAAAGRPGSQGHGAGGEGMADDAPPDVESIIQAAAKARGGHSVLA</sequence>
<dbReference type="Proteomes" id="UP000199412">
    <property type="component" value="Unassembled WGS sequence"/>
</dbReference>
<dbReference type="RefSeq" id="WP_143027088.1">
    <property type="nucleotide sequence ID" value="NZ_FNAP01000002.1"/>
</dbReference>
<evidence type="ECO:0000256" key="1">
    <source>
        <dbReference type="SAM" id="MobiDB-lite"/>
    </source>
</evidence>
<protein>
    <submittedName>
        <fullName evidence="3">Hook-length control protein FliK</fullName>
    </submittedName>
</protein>
<feature type="compositionally biased region" description="Gly residues" evidence="1">
    <location>
        <begin position="596"/>
        <end position="606"/>
    </location>
</feature>
<feature type="compositionally biased region" description="Low complexity" evidence="1">
    <location>
        <begin position="579"/>
        <end position="595"/>
    </location>
</feature>
<dbReference type="InterPro" id="IPR021136">
    <property type="entry name" value="Flagellar_hook_control-like_C"/>
</dbReference>
<dbReference type="STRING" id="69960.SAMN05421720_102215"/>
<reference evidence="3 4" key="1">
    <citation type="submission" date="2016-10" db="EMBL/GenBank/DDBJ databases">
        <authorList>
            <person name="de Groot N.N."/>
        </authorList>
    </citation>
    <scope>NUCLEOTIDE SEQUENCE [LARGE SCALE GENOMIC DNA]</scope>
    <source>
        <strain evidence="3 4">ATCC 700224</strain>
    </source>
</reference>